<dbReference type="InterPro" id="IPR043128">
    <property type="entry name" value="Rev_trsase/Diguanyl_cyclase"/>
</dbReference>
<dbReference type="Gene3D" id="3.30.450.20">
    <property type="entry name" value="PAS domain"/>
    <property type="match status" value="2"/>
</dbReference>
<evidence type="ECO:0000256" key="5">
    <source>
        <dbReference type="ARBA" id="ARBA00023136"/>
    </source>
</evidence>
<dbReference type="CDD" id="cd06225">
    <property type="entry name" value="HAMP"/>
    <property type="match status" value="1"/>
</dbReference>
<dbReference type="Gene3D" id="1.10.8.500">
    <property type="entry name" value="HAMP domain in histidine kinase"/>
    <property type="match status" value="1"/>
</dbReference>
<feature type="domain" description="HAMP" evidence="8">
    <location>
        <begin position="366"/>
        <end position="418"/>
    </location>
</feature>
<evidence type="ECO:0000256" key="2">
    <source>
        <dbReference type="ARBA" id="ARBA00022475"/>
    </source>
</evidence>
<dbReference type="GO" id="GO:0007165">
    <property type="term" value="P:signal transduction"/>
    <property type="evidence" value="ECO:0007669"/>
    <property type="project" value="InterPro"/>
</dbReference>
<dbReference type="Proteomes" id="UP000020218">
    <property type="component" value="Unassembled WGS sequence"/>
</dbReference>
<reference evidence="10" key="1">
    <citation type="submission" date="2014-02" db="EMBL/GenBank/DDBJ databases">
        <title>Expanding our view of genomic diversity in Candidatus Accumulibacter clades.</title>
        <authorList>
            <person name="Skennerton C.T."/>
            <person name="Barr J.J."/>
            <person name="Slater F.R."/>
            <person name="Bond P.L."/>
            <person name="Tyson G.W."/>
        </authorList>
    </citation>
    <scope>NUCLEOTIDE SEQUENCE [LARGE SCALE GENOMIC DNA]</scope>
</reference>
<organism evidence="10 11">
    <name type="scientific">Candidatus Accumulibacter adjunctus</name>
    <dbReference type="NCBI Taxonomy" id="1454001"/>
    <lineage>
        <taxon>Bacteria</taxon>
        <taxon>Pseudomonadati</taxon>
        <taxon>Pseudomonadota</taxon>
        <taxon>Betaproteobacteria</taxon>
        <taxon>Candidatus Accumulibacter</taxon>
    </lineage>
</organism>
<evidence type="ECO:0000256" key="6">
    <source>
        <dbReference type="SAM" id="MobiDB-lite"/>
    </source>
</evidence>
<evidence type="ECO:0000256" key="1">
    <source>
        <dbReference type="ARBA" id="ARBA00004651"/>
    </source>
</evidence>
<evidence type="ECO:0000313" key="11">
    <source>
        <dbReference type="Proteomes" id="UP000020218"/>
    </source>
</evidence>
<dbReference type="GO" id="GO:0052621">
    <property type="term" value="F:diguanylate cyclase activity"/>
    <property type="evidence" value="ECO:0007669"/>
    <property type="project" value="UniProtKB-EC"/>
</dbReference>
<dbReference type="PANTHER" id="PTHR46663">
    <property type="entry name" value="DIGUANYLATE CYCLASE DGCT-RELATED"/>
    <property type="match status" value="1"/>
</dbReference>
<comment type="caution">
    <text evidence="10">The sequence shown here is derived from an EMBL/GenBank/DDBJ whole genome shotgun (WGS) entry which is preliminary data.</text>
</comment>
<dbReference type="Pfam" id="PF00672">
    <property type="entry name" value="HAMP"/>
    <property type="match status" value="1"/>
</dbReference>
<evidence type="ECO:0000259" key="9">
    <source>
        <dbReference type="PROSITE" id="PS50887"/>
    </source>
</evidence>
<keyword evidence="10" id="KW-0548">Nucleotidyltransferase</keyword>
<dbReference type="AlphaFoldDB" id="A0A011NVL5"/>
<evidence type="ECO:0000259" key="8">
    <source>
        <dbReference type="PROSITE" id="PS50885"/>
    </source>
</evidence>
<dbReference type="PROSITE" id="PS50885">
    <property type="entry name" value="HAMP"/>
    <property type="match status" value="1"/>
</dbReference>
<sequence>MKLLQYLSLRQMLTLPYVLLVLLLAATIGALSYAAGRVAVDTLSKQLLSEMVYRIAQAAERHVSGSSAVLETAFPADVAAPDDIADDLANLRTRFWLATSVHRQPNNYAYYGDRNGQFFGLWRHSASDAELRLRTRGDGPRTIYRFSGISGELRQPVRETRIFEPRERPWFKSGQNAPLHTWTAVYIDFRTEELVATRARRVNNAHGDFQGVVATDLSLQHVNDFLRSLKLSANGIAYVVETDGNLVGTSRGPHLRQDASGNNVRLNARDSDDPLIVATHRAIERLVRDAGDDMQPHTAVFEAADGQQVEAAFARIRDTAGLDWIIVTAVPRADFLGEVTRNFERTVVVSLCASLLTIAIGFMVLSVVAHDLKQLALAARRVGDGDLNAAFDVARSDEIGDLAKSFRLMQTKLLSDRLTGLANREAFMRRVAERLARQLERPEPRPFAILFVDLNDFKHINDRFGHDVGDRVLQEMAQRMRAGLRSRDLVGRYAGDEFVVMLDAVHSRDDAEGARAHLEAMLGEPLRAVDPTAAAPGTGASVGLAMYPEDGSDVESLVQHADADMYRRKQSHQQRPVIPASPAPP</sequence>
<proteinExistence type="predicted"/>
<gene>
    <name evidence="10" type="primary">yeaP</name>
    <name evidence="10" type="ORF">AW08_00972</name>
</gene>
<dbReference type="GO" id="GO:0005886">
    <property type="term" value="C:plasma membrane"/>
    <property type="evidence" value="ECO:0007669"/>
    <property type="project" value="UniProtKB-SubCell"/>
</dbReference>
<dbReference type="InterPro" id="IPR029787">
    <property type="entry name" value="Nucleotide_cyclase"/>
</dbReference>
<dbReference type="PANTHER" id="PTHR46663:SF2">
    <property type="entry name" value="GGDEF DOMAIN-CONTAINING PROTEIN"/>
    <property type="match status" value="1"/>
</dbReference>
<dbReference type="InterPro" id="IPR003660">
    <property type="entry name" value="HAMP_dom"/>
</dbReference>
<dbReference type="PATRIC" id="fig|1454001.3.peg.918"/>
<evidence type="ECO:0000313" key="10">
    <source>
        <dbReference type="EMBL" id="EXI68660.1"/>
    </source>
</evidence>
<dbReference type="PROSITE" id="PS50887">
    <property type="entry name" value="GGDEF"/>
    <property type="match status" value="1"/>
</dbReference>
<dbReference type="Gene3D" id="3.30.70.270">
    <property type="match status" value="1"/>
</dbReference>
<comment type="subcellular location">
    <subcellularLocation>
        <location evidence="1">Cell membrane</location>
        <topology evidence="1">Multi-pass membrane protein</topology>
    </subcellularLocation>
</comment>
<evidence type="ECO:0000256" key="3">
    <source>
        <dbReference type="ARBA" id="ARBA00022692"/>
    </source>
</evidence>
<dbReference type="NCBIfam" id="TIGR00254">
    <property type="entry name" value="GGDEF"/>
    <property type="match status" value="1"/>
</dbReference>
<name>A0A011NVL5_9PROT</name>
<evidence type="ECO:0000256" key="7">
    <source>
        <dbReference type="SAM" id="Phobius"/>
    </source>
</evidence>
<keyword evidence="11" id="KW-1185">Reference proteome</keyword>
<dbReference type="InterPro" id="IPR052163">
    <property type="entry name" value="DGC-Regulatory_Protein"/>
</dbReference>
<keyword evidence="5 7" id="KW-0472">Membrane</keyword>
<keyword evidence="10" id="KW-0808">Transferase</keyword>
<accession>A0A011NVL5</accession>
<keyword evidence="3 7" id="KW-0812">Transmembrane</keyword>
<dbReference type="CDD" id="cd18774">
    <property type="entry name" value="PDC2_HK_sensor"/>
    <property type="match status" value="1"/>
</dbReference>
<dbReference type="SMART" id="SM00304">
    <property type="entry name" value="HAMP"/>
    <property type="match status" value="1"/>
</dbReference>
<dbReference type="SMART" id="SM00267">
    <property type="entry name" value="GGDEF"/>
    <property type="match status" value="1"/>
</dbReference>
<dbReference type="SUPFAM" id="SSF55073">
    <property type="entry name" value="Nucleotide cyclase"/>
    <property type="match status" value="1"/>
</dbReference>
<keyword evidence="4 7" id="KW-1133">Transmembrane helix</keyword>
<dbReference type="STRING" id="1454001.AW08_00972"/>
<keyword evidence="2" id="KW-1003">Cell membrane</keyword>
<dbReference type="EMBL" id="JFAX01000004">
    <property type="protein sequence ID" value="EXI68660.1"/>
    <property type="molecule type" value="Genomic_DNA"/>
</dbReference>
<dbReference type="EC" id="2.7.7.65" evidence="10"/>
<dbReference type="Pfam" id="PF00990">
    <property type="entry name" value="GGDEF"/>
    <property type="match status" value="1"/>
</dbReference>
<dbReference type="SUPFAM" id="SSF158472">
    <property type="entry name" value="HAMP domain-like"/>
    <property type="match status" value="1"/>
</dbReference>
<feature type="region of interest" description="Disordered" evidence="6">
    <location>
        <begin position="559"/>
        <end position="585"/>
    </location>
</feature>
<dbReference type="InterPro" id="IPR000160">
    <property type="entry name" value="GGDEF_dom"/>
</dbReference>
<feature type="domain" description="GGDEF" evidence="9">
    <location>
        <begin position="445"/>
        <end position="581"/>
    </location>
</feature>
<dbReference type="Pfam" id="PF02743">
    <property type="entry name" value="dCache_1"/>
    <property type="match status" value="1"/>
</dbReference>
<protein>
    <submittedName>
        <fullName evidence="10">Diguanylate cyclase YeaP</fullName>
        <ecNumber evidence="10">2.7.7.65</ecNumber>
    </submittedName>
</protein>
<evidence type="ECO:0000256" key="4">
    <source>
        <dbReference type="ARBA" id="ARBA00022989"/>
    </source>
</evidence>
<feature type="transmembrane region" description="Helical" evidence="7">
    <location>
        <begin position="347"/>
        <end position="368"/>
    </location>
</feature>
<dbReference type="InterPro" id="IPR033479">
    <property type="entry name" value="dCache_1"/>
</dbReference>
<dbReference type="CDD" id="cd01949">
    <property type="entry name" value="GGDEF"/>
    <property type="match status" value="1"/>
</dbReference>